<reference evidence="2 3" key="1">
    <citation type="submission" date="2023-10" db="EMBL/GenBank/DDBJ databases">
        <title>Genomes of two closely related lineages of the louse Polyplax serrata with different host specificities.</title>
        <authorList>
            <person name="Martinu J."/>
            <person name="Tarabai H."/>
            <person name="Stefka J."/>
            <person name="Hypsa V."/>
        </authorList>
    </citation>
    <scope>NUCLEOTIDE SEQUENCE [LARGE SCALE GENOMIC DNA]</scope>
    <source>
        <strain evidence="2">HR10_N</strain>
    </source>
</reference>
<name>A0AAN8S4K5_POLSC</name>
<sequence>MTFFPAESCPGKLGECPLLTEFREGLKKSISNHLSLTPKNDSRLCKTSRNYNSKKDIINNSVQENMSVTNSQHSDSSEKKGGAIKDIKTTNSKGVIRSTRAQDLRSQSNRDLLRPKTMTEKVRTMSPYLLTLPTKKKKSSGAGSSETKASVRTNTTKVTEEKKKQTKTSGTTEKLNKVYKGKVKKEKPSSAGEKVVPLNRQKTQEIINPKIVKKGSKNASGVKVAAGDSFEPPQLKKSQTFFICKGAKNGEGDDKSKESDSRTELNGNSQMDAASDGNGSDEDINSPKPKPLTHNDSFCLIAKSSQQWSQKNRSDDEKWLQYDLTYEEKSTKKTTDKGILKNANHDLKSVDSLEKVESEKIVRFSDEMVRNKKVLKKLVRRKKRIQSLIAPAWYQRNKLFQKYLQVLREKSILLSDQVEMDEELKPFRVPGRIQERYEAEMFGLIHPRRGKFGRSLTKDSFSY</sequence>
<dbReference type="EMBL" id="JAWJWE010000004">
    <property type="protein sequence ID" value="KAK6636309.1"/>
    <property type="molecule type" value="Genomic_DNA"/>
</dbReference>
<evidence type="ECO:0000313" key="3">
    <source>
        <dbReference type="Proteomes" id="UP001372834"/>
    </source>
</evidence>
<feature type="compositionally biased region" description="Basic and acidic residues" evidence="1">
    <location>
        <begin position="248"/>
        <end position="263"/>
    </location>
</feature>
<feature type="compositionally biased region" description="Basic and acidic residues" evidence="1">
    <location>
        <begin position="75"/>
        <end position="88"/>
    </location>
</feature>
<feature type="compositionally biased region" description="Low complexity" evidence="1">
    <location>
        <begin position="140"/>
        <end position="157"/>
    </location>
</feature>
<evidence type="ECO:0000313" key="2">
    <source>
        <dbReference type="EMBL" id="KAK6636309.1"/>
    </source>
</evidence>
<protein>
    <submittedName>
        <fullName evidence="2">Uncharacterized protein</fullName>
    </submittedName>
</protein>
<proteinExistence type="predicted"/>
<accession>A0AAN8S4K5</accession>
<evidence type="ECO:0000256" key="1">
    <source>
        <dbReference type="SAM" id="MobiDB-lite"/>
    </source>
</evidence>
<feature type="region of interest" description="Disordered" evidence="1">
    <location>
        <begin position="67"/>
        <end position="89"/>
    </location>
</feature>
<feature type="region of interest" description="Disordered" evidence="1">
    <location>
        <begin position="134"/>
        <end position="173"/>
    </location>
</feature>
<comment type="caution">
    <text evidence="2">The sequence shown here is derived from an EMBL/GenBank/DDBJ whole genome shotgun (WGS) entry which is preliminary data.</text>
</comment>
<gene>
    <name evidence="2" type="ORF">RUM43_009968</name>
</gene>
<dbReference type="AlphaFoldDB" id="A0AAN8S4K5"/>
<feature type="region of interest" description="Disordered" evidence="1">
    <location>
        <begin position="246"/>
        <end position="295"/>
    </location>
</feature>
<dbReference type="Proteomes" id="UP001372834">
    <property type="component" value="Unassembled WGS sequence"/>
</dbReference>
<organism evidence="2 3">
    <name type="scientific">Polyplax serrata</name>
    <name type="common">Common mouse louse</name>
    <dbReference type="NCBI Taxonomy" id="468196"/>
    <lineage>
        <taxon>Eukaryota</taxon>
        <taxon>Metazoa</taxon>
        <taxon>Ecdysozoa</taxon>
        <taxon>Arthropoda</taxon>
        <taxon>Hexapoda</taxon>
        <taxon>Insecta</taxon>
        <taxon>Pterygota</taxon>
        <taxon>Neoptera</taxon>
        <taxon>Paraneoptera</taxon>
        <taxon>Psocodea</taxon>
        <taxon>Troctomorpha</taxon>
        <taxon>Phthiraptera</taxon>
        <taxon>Anoplura</taxon>
        <taxon>Polyplacidae</taxon>
        <taxon>Polyplax</taxon>
    </lineage>
</organism>